<feature type="compositionally biased region" description="Basic and acidic residues" evidence="2">
    <location>
        <begin position="37"/>
        <end position="46"/>
    </location>
</feature>
<evidence type="ECO:0000256" key="1">
    <source>
        <dbReference type="SAM" id="Coils"/>
    </source>
</evidence>
<feature type="coiled-coil region" evidence="1">
    <location>
        <begin position="485"/>
        <end position="512"/>
    </location>
</feature>
<feature type="compositionally biased region" description="Low complexity" evidence="2">
    <location>
        <begin position="151"/>
        <end position="165"/>
    </location>
</feature>
<feature type="compositionally biased region" description="Pro residues" evidence="2">
    <location>
        <begin position="61"/>
        <end position="82"/>
    </location>
</feature>
<keyword evidence="3" id="KW-0812">Transmembrane</keyword>
<feature type="compositionally biased region" description="Pro residues" evidence="2">
    <location>
        <begin position="90"/>
        <end position="102"/>
    </location>
</feature>
<keyword evidence="3" id="KW-0472">Membrane</keyword>
<evidence type="ECO:0000256" key="3">
    <source>
        <dbReference type="SAM" id="Phobius"/>
    </source>
</evidence>
<organism evidence="4 5">
    <name type="scientific">Aquisphaera giovannonii</name>
    <dbReference type="NCBI Taxonomy" id="406548"/>
    <lineage>
        <taxon>Bacteria</taxon>
        <taxon>Pseudomonadati</taxon>
        <taxon>Planctomycetota</taxon>
        <taxon>Planctomycetia</taxon>
        <taxon>Isosphaerales</taxon>
        <taxon>Isosphaeraceae</taxon>
        <taxon>Aquisphaera</taxon>
    </lineage>
</organism>
<evidence type="ECO:0000313" key="5">
    <source>
        <dbReference type="Proteomes" id="UP000324233"/>
    </source>
</evidence>
<feature type="region of interest" description="Disordered" evidence="2">
    <location>
        <begin position="381"/>
        <end position="400"/>
    </location>
</feature>
<feature type="region of interest" description="Disordered" evidence="2">
    <location>
        <begin position="673"/>
        <end position="711"/>
    </location>
</feature>
<name>A0A5B9W7I9_9BACT</name>
<protein>
    <submittedName>
        <fullName evidence="4">Uncharacterized protein</fullName>
    </submittedName>
</protein>
<sequence length="711" mass="77581">MDRSGTDDRPGPRGPRMAACGLGLALLCGTPAASPGRADEPRDGARATRPATVAAEAFPLEPAPGQPPPPPPAQADLPPLPPTGQLSRPQPRPPAQAAPPGPSKRASRPRGDRPGATQAGPVEAQPRPEASDAPLDIAALRAETRERIKAIDAPPAAEGHAAEAASPPPVPRDLLLERQARLDEHEKAEATLRELTHPEASPEQLAELARDELRRAREKAAAEPALPAAFRDAAAGTTDAARAEMSRAIEAAKAELKDAQAGLESARVEASKAGPAQQALRGERDSLFQQVAALRAAAQDRSSAVASAASPDARRLARERLTNDRLKAAVAEVRLKIAEARLDRERKLAEVRELNLHVQEARAAASRRVVDRMQARYRTLAESQQRDLKREAETQEARAHQSGDLLDRYRAGRLSELLELEARVVRNEQALADGTKPDFDEQKALADRALDDFEEIKRLLDDHNVSRLDALRLTNDFRRIGPERERLLRNELAQIEAQLQFYENGLSNVELELIEDAEADQAERDALLERLEPSRHPSAREAFAALDLRRRDLLLRRRVALTGLVGRASQTLEQVLRRRRVLEDEYGFIRTHIFWVRDQEPVGPTVVSQAGREVRRLSAGLLHLAEEAGDRKLWGTPSTEFLCATVAALILPLGLFRLRRLLRRRVAHALPPSHLHGDGHGHAAGPAAPAATTIRPQGPGYFTASTTDAGR</sequence>
<keyword evidence="1" id="KW-0175">Coiled coil</keyword>
<dbReference type="Proteomes" id="UP000324233">
    <property type="component" value="Chromosome"/>
</dbReference>
<keyword evidence="3" id="KW-1133">Transmembrane helix</keyword>
<feature type="transmembrane region" description="Helical" evidence="3">
    <location>
        <begin position="639"/>
        <end position="658"/>
    </location>
</feature>
<reference evidence="4 5" key="1">
    <citation type="submission" date="2019-08" db="EMBL/GenBank/DDBJ databases">
        <title>Deep-cultivation of Planctomycetes and their phenomic and genomic characterization uncovers novel biology.</title>
        <authorList>
            <person name="Wiegand S."/>
            <person name="Jogler M."/>
            <person name="Boedeker C."/>
            <person name="Pinto D."/>
            <person name="Vollmers J."/>
            <person name="Rivas-Marin E."/>
            <person name="Kohn T."/>
            <person name="Peeters S.H."/>
            <person name="Heuer A."/>
            <person name="Rast P."/>
            <person name="Oberbeckmann S."/>
            <person name="Bunk B."/>
            <person name="Jeske O."/>
            <person name="Meyerdierks A."/>
            <person name="Storesund J.E."/>
            <person name="Kallscheuer N."/>
            <person name="Luecker S."/>
            <person name="Lage O.M."/>
            <person name="Pohl T."/>
            <person name="Merkel B.J."/>
            <person name="Hornburger P."/>
            <person name="Mueller R.-W."/>
            <person name="Bruemmer F."/>
            <person name="Labrenz M."/>
            <person name="Spormann A.M."/>
            <person name="Op den Camp H."/>
            <person name="Overmann J."/>
            <person name="Amann R."/>
            <person name="Jetten M.S.M."/>
            <person name="Mascher T."/>
            <person name="Medema M.H."/>
            <person name="Devos D.P."/>
            <person name="Kaster A.-K."/>
            <person name="Ovreas L."/>
            <person name="Rohde M."/>
            <person name="Galperin M.Y."/>
            <person name="Jogler C."/>
        </authorList>
    </citation>
    <scope>NUCLEOTIDE SEQUENCE [LARGE SCALE GENOMIC DNA]</scope>
    <source>
        <strain evidence="4 5">OJF2</strain>
    </source>
</reference>
<accession>A0A5B9W7I9</accession>
<feature type="region of interest" description="Disordered" evidence="2">
    <location>
        <begin position="28"/>
        <end position="171"/>
    </location>
</feature>
<feature type="coiled-coil region" evidence="1">
    <location>
        <begin position="203"/>
        <end position="269"/>
    </location>
</feature>
<keyword evidence="5" id="KW-1185">Reference proteome</keyword>
<proteinExistence type="predicted"/>
<evidence type="ECO:0000313" key="4">
    <source>
        <dbReference type="EMBL" id="QEH36099.1"/>
    </source>
</evidence>
<dbReference type="KEGG" id="agv:OJF2_46590"/>
<feature type="compositionally biased region" description="Basic and acidic residues" evidence="2">
    <location>
        <begin position="384"/>
        <end position="400"/>
    </location>
</feature>
<dbReference type="EMBL" id="CP042997">
    <property type="protein sequence ID" value="QEH36099.1"/>
    <property type="molecule type" value="Genomic_DNA"/>
</dbReference>
<gene>
    <name evidence="4" type="ORF">OJF2_46590</name>
</gene>
<dbReference type="AlphaFoldDB" id="A0A5B9W7I9"/>
<evidence type="ECO:0000256" key="2">
    <source>
        <dbReference type="SAM" id="MobiDB-lite"/>
    </source>
</evidence>